<accession>A0A6A5TEL7</accession>
<evidence type="ECO:0000313" key="2">
    <source>
        <dbReference type="EMBL" id="KAF1950554.1"/>
    </source>
</evidence>
<keyword evidence="3" id="KW-1185">Reference proteome</keyword>
<dbReference type="AlphaFoldDB" id="A0A6A5TEL7"/>
<name>A0A6A5TEL7_9PLEO</name>
<sequence length="83" mass="9399">MNNQNRSSNISANLGATEILAIIPLAAVAKLCYRITKTNYIVRVHFLPHLNLESFVTRLRVTVYILYDKFSEMVQHSLHGVVA</sequence>
<reference evidence="2" key="1">
    <citation type="journal article" date="2020" name="Stud. Mycol.">
        <title>101 Dothideomycetes genomes: a test case for predicting lifestyles and emergence of pathogens.</title>
        <authorList>
            <person name="Haridas S."/>
            <person name="Albert R."/>
            <person name="Binder M."/>
            <person name="Bloem J."/>
            <person name="Labutti K."/>
            <person name="Salamov A."/>
            <person name="Andreopoulos B."/>
            <person name="Baker S."/>
            <person name="Barry K."/>
            <person name="Bills G."/>
            <person name="Bluhm B."/>
            <person name="Cannon C."/>
            <person name="Castanera R."/>
            <person name="Culley D."/>
            <person name="Daum C."/>
            <person name="Ezra D."/>
            <person name="Gonzalez J."/>
            <person name="Henrissat B."/>
            <person name="Kuo A."/>
            <person name="Liang C."/>
            <person name="Lipzen A."/>
            <person name="Lutzoni F."/>
            <person name="Magnuson J."/>
            <person name="Mondo S."/>
            <person name="Nolan M."/>
            <person name="Ohm R."/>
            <person name="Pangilinan J."/>
            <person name="Park H.-J."/>
            <person name="Ramirez L."/>
            <person name="Alfaro M."/>
            <person name="Sun H."/>
            <person name="Tritt A."/>
            <person name="Yoshinaga Y."/>
            <person name="Zwiers L.-H."/>
            <person name="Turgeon B."/>
            <person name="Goodwin S."/>
            <person name="Spatafora J."/>
            <person name="Crous P."/>
            <person name="Grigoriev I."/>
        </authorList>
    </citation>
    <scope>NUCLEOTIDE SEQUENCE</scope>
    <source>
        <strain evidence="2">CBS 675.92</strain>
    </source>
</reference>
<dbReference type="Proteomes" id="UP000800035">
    <property type="component" value="Unassembled WGS sequence"/>
</dbReference>
<keyword evidence="1" id="KW-0812">Transmembrane</keyword>
<protein>
    <submittedName>
        <fullName evidence="2">Uncharacterized protein</fullName>
    </submittedName>
</protein>
<gene>
    <name evidence="2" type="ORF">CC80DRAFT_228995</name>
</gene>
<evidence type="ECO:0000313" key="3">
    <source>
        <dbReference type="Proteomes" id="UP000800035"/>
    </source>
</evidence>
<proteinExistence type="predicted"/>
<dbReference type="EMBL" id="ML977025">
    <property type="protein sequence ID" value="KAF1950554.1"/>
    <property type="molecule type" value="Genomic_DNA"/>
</dbReference>
<keyword evidence="1" id="KW-0472">Membrane</keyword>
<keyword evidence="1" id="KW-1133">Transmembrane helix</keyword>
<evidence type="ECO:0000256" key="1">
    <source>
        <dbReference type="SAM" id="Phobius"/>
    </source>
</evidence>
<organism evidence="2 3">
    <name type="scientific">Byssothecium circinans</name>
    <dbReference type="NCBI Taxonomy" id="147558"/>
    <lineage>
        <taxon>Eukaryota</taxon>
        <taxon>Fungi</taxon>
        <taxon>Dikarya</taxon>
        <taxon>Ascomycota</taxon>
        <taxon>Pezizomycotina</taxon>
        <taxon>Dothideomycetes</taxon>
        <taxon>Pleosporomycetidae</taxon>
        <taxon>Pleosporales</taxon>
        <taxon>Massarineae</taxon>
        <taxon>Massarinaceae</taxon>
        <taxon>Byssothecium</taxon>
    </lineage>
</organism>
<feature type="transmembrane region" description="Helical" evidence="1">
    <location>
        <begin position="12"/>
        <end position="33"/>
    </location>
</feature>